<dbReference type="EMBL" id="JAPFPW010000031">
    <property type="protein sequence ID" value="MCW7755325.1"/>
    <property type="molecule type" value="Genomic_DNA"/>
</dbReference>
<evidence type="ECO:0000313" key="2">
    <source>
        <dbReference type="Proteomes" id="UP001209681"/>
    </source>
</evidence>
<dbReference type="RefSeq" id="WP_265426268.1">
    <property type="nucleotide sequence ID" value="NZ_JAPFPW010000031.1"/>
</dbReference>
<accession>A0ABT3ND29</accession>
<sequence length="279" mass="31409">VVALRFALVNLQNSFGLITSINRFYPQVQRYFLFIKGFKATPSKRELLTDYTLRMHPGLASNDNPENHYRLVPGDRLGVVTPFKLNQYSMYVIASALLGHSEKEFVSAVNAMGLVSGSYSCPDRSIREIFCLPENAGWPDTGLPESFVSSLTEAAGDLDRVIDSEMWNSMAPELRFILTFGSVLNSDAQWIVVDEKIMRKNKMVLELYKSRLKEKILVVIYRINSSKAGRCGEKIIAVTDSTKLLGVGSPEWFKKTKFCFTNGKSASCNKDTDEELEDF</sequence>
<protein>
    <submittedName>
        <fullName evidence="1">Uncharacterized protein</fullName>
    </submittedName>
</protein>
<gene>
    <name evidence="1" type="ORF">OOT00_15180</name>
</gene>
<reference evidence="1 2" key="1">
    <citation type="submission" date="2022-11" db="EMBL/GenBank/DDBJ databases">
        <title>Desulfobotulus tamanensis H1 sp. nov. - anaerobic, alkaliphilic, sulphate reducing bacterium isolated from terrestrial mud volcano.</title>
        <authorList>
            <person name="Frolova A."/>
            <person name="Merkel A.Y."/>
            <person name="Slobodkin A.I."/>
        </authorList>
    </citation>
    <scope>NUCLEOTIDE SEQUENCE [LARGE SCALE GENOMIC DNA]</scope>
    <source>
        <strain evidence="1 2">H1</strain>
    </source>
</reference>
<feature type="non-terminal residue" evidence="1">
    <location>
        <position position="1"/>
    </location>
</feature>
<name>A0ABT3ND29_9BACT</name>
<organism evidence="1 2">
    <name type="scientific">Desulfobotulus pelophilus</name>
    <dbReference type="NCBI Taxonomy" id="2823377"/>
    <lineage>
        <taxon>Bacteria</taxon>
        <taxon>Pseudomonadati</taxon>
        <taxon>Thermodesulfobacteriota</taxon>
        <taxon>Desulfobacteria</taxon>
        <taxon>Desulfobacterales</taxon>
        <taxon>Desulfobacteraceae</taxon>
        <taxon>Desulfobotulus</taxon>
    </lineage>
</organism>
<proteinExistence type="predicted"/>
<comment type="caution">
    <text evidence="1">The sequence shown here is derived from an EMBL/GenBank/DDBJ whole genome shotgun (WGS) entry which is preliminary data.</text>
</comment>
<dbReference type="Proteomes" id="UP001209681">
    <property type="component" value="Unassembled WGS sequence"/>
</dbReference>
<keyword evidence="2" id="KW-1185">Reference proteome</keyword>
<evidence type="ECO:0000313" key="1">
    <source>
        <dbReference type="EMBL" id="MCW7755325.1"/>
    </source>
</evidence>